<comment type="subcellular location">
    <subcellularLocation>
        <location evidence="1">Membrane</location>
        <topology evidence="1">Multi-pass membrane protein</topology>
    </subcellularLocation>
</comment>
<sequence>MKKTKLAILVPCFNEEEVIQETNKRLLKVLDELIEESKIDKESIIFYVNDGSRDNTWNIIERLSEDDKRVKGISFSRNFGHQNALYAGLMYSKDYVDCVISIDADLQQDEKAIAKFIDKFHEGFEIVNGVRLDRNTDTFFKRFSATLFYKLMKFMGVDIIENSADFRLVSSRVIEELSHFKEVNLFLRGIFPTLGFKTTTVEHEVRDRFAGKSKYSLKKMLLFAVEGITSFSIFPIRVITLIGFISTVFCCFMILYVFFVLIFTDNVVAGWASTVIPLYFLGSIQLLSLGVIGEYIGKIYLESKGRPRYIVDRVIK</sequence>
<keyword evidence="4 7" id="KW-0812">Transmembrane</keyword>
<dbReference type="Proteomes" id="UP000053904">
    <property type="component" value="Unassembled WGS sequence"/>
</dbReference>
<dbReference type="GO" id="GO:0016757">
    <property type="term" value="F:glycosyltransferase activity"/>
    <property type="evidence" value="ECO:0007669"/>
    <property type="project" value="UniProtKB-KW"/>
</dbReference>
<evidence type="ECO:0000256" key="3">
    <source>
        <dbReference type="ARBA" id="ARBA00022679"/>
    </source>
</evidence>
<evidence type="ECO:0000256" key="7">
    <source>
        <dbReference type="SAM" id="Phobius"/>
    </source>
</evidence>
<evidence type="ECO:0000313" key="9">
    <source>
        <dbReference type="EMBL" id="KUK77273.1"/>
    </source>
</evidence>
<comment type="caution">
    <text evidence="9">The sequence shown here is derived from an EMBL/GenBank/DDBJ whole genome shotgun (WGS) entry which is preliminary data.</text>
</comment>
<evidence type="ECO:0000256" key="2">
    <source>
        <dbReference type="ARBA" id="ARBA00022676"/>
    </source>
</evidence>
<dbReference type="PANTHER" id="PTHR48090:SF1">
    <property type="entry name" value="PROPHAGE BACTOPRENOL GLUCOSYL TRANSFERASE HOMOLOG"/>
    <property type="match status" value="1"/>
</dbReference>
<evidence type="ECO:0000313" key="10">
    <source>
        <dbReference type="Proteomes" id="UP000053904"/>
    </source>
</evidence>
<dbReference type="CDD" id="cd04187">
    <property type="entry name" value="DPM1_like_bac"/>
    <property type="match status" value="1"/>
</dbReference>
<feature type="transmembrane region" description="Helical" evidence="7">
    <location>
        <begin position="238"/>
        <end position="264"/>
    </location>
</feature>
<evidence type="ECO:0000256" key="1">
    <source>
        <dbReference type="ARBA" id="ARBA00004141"/>
    </source>
</evidence>
<keyword evidence="6 7" id="KW-0472">Membrane</keyword>
<keyword evidence="3" id="KW-0808">Transferase</keyword>
<gene>
    <name evidence="9" type="ORF">XD93_0435</name>
</gene>
<evidence type="ECO:0000256" key="5">
    <source>
        <dbReference type="ARBA" id="ARBA00022989"/>
    </source>
</evidence>
<keyword evidence="2" id="KW-0328">Glycosyltransferase</keyword>
<keyword evidence="5 7" id="KW-1133">Transmembrane helix</keyword>
<evidence type="ECO:0000256" key="6">
    <source>
        <dbReference type="ARBA" id="ARBA00023136"/>
    </source>
</evidence>
<accession>A0A101HI08</accession>
<organism evidence="9 10">
    <name type="scientific">candidate division WS6 bacterium 34_10</name>
    <dbReference type="NCBI Taxonomy" id="1641389"/>
    <lineage>
        <taxon>Bacteria</taxon>
        <taxon>Candidatus Dojkabacteria</taxon>
    </lineage>
</organism>
<dbReference type="Gene3D" id="3.90.550.10">
    <property type="entry name" value="Spore Coat Polysaccharide Biosynthesis Protein SpsA, Chain A"/>
    <property type="match status" value="1"/>
</dbReference>
<dbReference type="AlphaFoldDB" id="A0A101HI08"/>
<dbReference type="GO" id="GO:0005886">
    <property type="term" value="C:plasma membrane"/>
    <property type="evidence" value="ECO:0007669"/>
    <property type="project" value="TreeGrafter"/>
</dbReference>
<dbReference type="EMBL" id="LGGO01000048">
    <property type="protein sequence ID" value="KUK77273.1"/>
    <property type="molecule type" value="Genomic_DNA"/>
</dbReference>
<dbReference type="InterPro" id="IPR050256">
    <property type="entry name" value="Glycosyltransferase_2"/>
</dbReference>
<reference evidence="10" key="1">
    <citation type="journal article" date="2015" name="MBio">
        <title>Genome-Resolved Metagenomic Analysis Reveals Roles for Candidate Phyla and Other Microbial Community Members in Biogeochemical Transformations in Oil Reservoirs.</title>
        <authorList>
            <person name="Hu P."/>
            <person name="Tom L."/>
            <person name="Singh A."/>
            <person name="Thomas B.C."/>
            <person name="Baker B.J."/>
            <person name="Piceno Y.M."/>
            <person name="Andersen G.L."/>
            <person name="Banfield J.F."/>
        </authorList>
    </citation>
    <scope>NUCLEOTIDE SEQUENCE [LARGE SCALE GENOMIC DNA]</scope>
</reference>
<dbReference type="PATRIC" id="fig|1641389.3.peg.514"/>
<dbReference type="Pfam" id="PF00535">
    <property type="entry name" value="Glycos_transf_2"/>
    <property type="match status" value="1"/>
</dbReference>
<dbReference type="SUPFAM" id="SSF53448">
    <property type="entry name" value="Nucleotide-diphospho-sugar transferases"/>
    <property type="match status" value="1"/>
</dbReference>
<feature type="domain" description="Glycosyltransferase 2-like" evidence="8">
    <location>
        <begin position="8"/>
        <end position="176"/>
    </location>
</feature>
<dbReference type="InterPro" id="IPR029044">
    <property type="entry name" value="Nucleotide-diphossugar_trans"/>
</dbReference>
<feature type="transmembrane region" description="Helical" evidence="7">
    <location>
        <begin position="276"/>
        <end position="296"/>
    </location>
</feature>
<proteinExistence type="predicted"/>
<name>A0A101HI08_9BACT</name>
<evidence type="ECO:0000256" key="4">
    <source>
        <dbReference type="ARBA" id="ARBA00022692"/>
    </source>
</evidence>
<evidence type="ECO:0000259" key="8">
    <source>
        <dbReference type="Pfam" id="PF00535"/>
    </source>
</evidence>
<dbReference type="PANTHER" id="PTHR48090">
    <property type="entry name" value="UNDECAPRENYL-PHOSPHATE 4-DEOXY-4-FORMAMIDO-L-ARABINOSE TRANSFERASE-RELATED"/>
    <property type="match status" value="1"/>
</dbReference>
<protein>
    <submittedName>
        <fullName evidence="9">Ribonuclease III</fullName>
    </submittedName>
</protein>
<dbReference type="InterPro" id="IPR001173">
    <property type="entry name" value="Glyco_trans_2-like"/>
</dbReference>